<evidence type="ECO:0000313" key="25">
    <source>
        <dbReference type="EMBL" id="NIA67298.1"/>
    </source>
</evidence>
<dbReference type="Proteomes" id="UP000761264">
    <property type="component" value="Unassembled WGS sequence"/>
</dbReference>
<dbReference type="Pfam" id="PF01148">
    <property type="entry name" value="CTP_transf_1"/>
    <property type="match status" value="1"/>
</dbReference>
<comment type="caution">
    <text evidence="25">The sequence shown here is derived from an EMBL/GenBank/DDBJ whole genome shotgun (WGS) entry which is preliminary data.</text>
</comment>
<evidence type="ECO:0000256" key="18">
    <source>
        <dbReference type="ARBA" id="ARBA00029893"/>
    </source>
</evidence>
<comment type="catalytic activity">
    <reaction evidence="1">
        <text>a 1,2-diacyl-sn-glycero-3-phosphate + CTP + H(+) = a CDP-1,2-diacyl-sn-glycerol + diphosphate</text>
        <dbReference type="Rhea" id="RHEA:16229"/>
        <dbReference type="ChEBI" id="CHEBI:15378"/>
        <dbReference type="ChEBI" id="CHEBI:33019"/>
        <dbReference type="ChEBI" id="CHEBI:37563"/>
        <dbReference type="ChEBI" id="CHEBI:58332"/>
        <dbReference type="ChEBI" id="CHEBI:58608"/>
        <dbReference type="EC" id="2.7.7.41"/>
    </reaction>
</comment>
<keyword evidence="11 24" id="KW-0812">Transmembrane</keyword>
<evidence type="ECO:0000256" key="2">
    <source>
        <dbReference type="ARBA" id="ARBA00004651"/>
    </source>
</evidence>
<feature type="transmembrane region" description="Helical" evidence="24">
    <location>
        <begin position="12"/>
        <end position="39"/>
    </location>
</feature>
<keyword evidence="14" id="KW-0443">Lipid metabolism</keyword>
<organism evidence="25 26">
    <name type="scientific">Pelagibius litoralis</name>
    <dbReference type="NCBI Taxonomy" id="374515"/>
    <lineage>
        <taxon>Bacteria</taxon>
        <taxon>Pseudomonadati</taxon>
        <taxon>Pseudomonadota</taxon>
        <taxon>Alphaproteobacteria</taxon>
        <taxon>Rhodospirillales</taxon>
        <taxon>Rhodovibrionaceae</taxon>
        <taxon>Pelagibius</taxon>
    </lineage>
</organism>
<evidence type="ECO:0000256" key="22">
    <source>
        <dbReference type="ARBA" id="ARBA00032743"/>
    </source>
</evidence>
<evidence type="ECO:0000256" key="23">
    <source>
        <dbReference type="ARBA" id="ARBA00033406"/>
    </source>
</evidence>
<dbReference type="GO" id="GO:0016024">
    <property type="term" value="P:CDP-diacylglycerol biosynthetic process"/>
    <property type="evidence" value="ECO:0007669"/>
    <property type="project" value="TreeGrafter"/>
</dbReference>
<evidence type="ECO:0000256" key="3">
    <source>
        <dbReference type="ARBA" id="ARBA00005119"/>
    </source>
</evidence>
<keyword evidence="16" id="KW-0594">Phospholipid biosynthesis</keyword>
<keyword evidence="8" id="KW-1003">Cell membrane</keyword>
<evidence type="ECO:0000256" key="17">
    <source>
        <dbReference type="ARBA" id="ARBA00023264"/>
    </source>
</evidence>
<comment type="subcellular location">
    <subcellularLocation>
        <location evidence="2">Cell membrane</location>
        <topology evidence="2">Multi-pass membrane protein</topology>
    </subcellularLocation>
</comment>
<evidence type="ECO:0000256" key="21">
    <source>
        <dbReference type="ARBA" id="ARBA00032396"/>
    </source>
</evidence>
<evidence type="ECO:0000256" key="12">
    <source>
        <dbReference type="ARBA" id="ARBA00022695"/>
    </source>
</evidence>
<evidence type="ECO:0000256" key="14">
    <source>
        <dbReference type="ARBA" id="ARBA00023098"/>
    </source>
</evidence>
<evidence type="ECO:0000256" key="19">
    <source>
        <dbReference type="ARBA" id="ARBA00031825"/>
    </source>
</evidence>
<sequence length="260" mass="27877">MLKTRIISAVVLAPLILAGIYVGGVWLDALMLVAAGLMGWEWARLCSSGRFLPGGILVILTLIGVPFAFALEVSQHAFIELLIGTALVLLVNFFVHRPQALWFAGGTLYIGLAVLSFLWLREIPGQGRALVFWVLAVVWAVDIGAYFTGRGIGGPKLAPTISPNKTWAGLIGGAVFAALVSGIAAEWLEKPLFLMICAGAFLAVVAQGGDLLESWCKRRFGVKDSSHLIPGHGGILDRVDGLLAVLPLVFVFFWVMEARV</sequence>
<evidence type="ECO:0000256" key="20">
    <source>
        <dbReference type="ARBA" id="ARBA00032253"/>
    </source>
</evidence>
<feature type="transmembrane region" description="Helical" evidence="24">
    <location>
        <begin position="101"/>
        <end position="120"/>
    </location>
</feature>
<gene>
    <name evidence="25" type="ORF">HBA54_01695</name>
</gene>
<keyword evidence="13 24" id="KW-1133">Transmembrane helix</keyword>
<dbReference type="GO" id="GO:0004605">
    <property type="term" value="F:phosphatidate cytidylyltransferase activity"/>
    <property type="evidence" value="ECO:0007669"/>
    <property type="project" value="UniProtKB-EC"/>
</dbReference>
<name>A0A967C1X6_9PROT</name>
<evidence type="ECO:0000256" key="9">
    <source>
        <dbReference type="ARBA" id="ARBA00022516"/>
    </source>
</evidence>
<evidence type="ECO:0000256" key="13">
    <source>
        <dbReference type="ARBA" id="ARBA00022989"/>
    </source>
</evidence>
<evidence type="ECO:0000313" key="26">
    <source>
        <dbReference type="Proteomes" id="UP000761264"/>
    </source>
</evidence>
<evidence type="ECO:0000256" key="7">
    <source>
        <dbReference type="ARBA" id="ARBA00019373"/>
    </source>
</evidence>
<evidence type="ECO:0000256" key="1">
    <source>
        <dbReference type="ARBA" id="ARBA00001698"/>
    </source>
</evidence>
<feature type="transmembrane region" description="Helical" evidence="24">
    <location>
        <begin position="129"/>
        <end position="147"/>
    </location>
</feature>
<evidence type="ECO:0000256" key="4">
    <source>
        <dbReference type="ARBA" id="ARBA00005189"/>
    </source>
</evidence>
<keyword evidence="15 24" id="KW-0472">Membrane</keyword>
<feature type="transmembrane region" description="Helical" evidence="24">
    <location>
        <begin position="78"/>
        <end position="95"/>
    </location>
</feature>
<evidence type="ECO:0000256" key="10">
    <source>
        <dbReference type="ARBA" id="ARBA00022679"/>
    </source>
</evidence>
<protein>
    <recommendedName>
        <fullName evidence="7">Phosphatidate cytidylyltransferase</fullName>
        <ecNumber evidence="6">2.7.7.41</ecNumber>
    </recommendedName>
    <alternativeName>
        <fullName evidence="20">CDP-DAG synthase</fullName>
    </alternativeName>
    <alternativeName>
        <fullName evidence="22">CDP-DG synthase</fullName>
    </alternativeName>
    <alternativeName>
        <fullName evidence="18">CDP-diacylglycerol synthase</fullName>
    </alternativeName>
    <alternativeName>
        <fullName evidence="21">CDP-diglyceride pyrophosphorylase</fullName>
    </alternativeName>
    <alternativeName>
        <fullName evidence="23">CDP-diglyceride synthase</fullName>
    </alternativeName>
    <alternativeName>
        <fullName evidence="19">CTP:phosphatidate cytidylyltransferase</fullName>
    </alternativeName>
</protein>
<dbReference type="EMBL" id="JAAQPH010000001">
    <property type="protein sequence ID" value="NIA67298.1"/>
    <property type="molecule type" value="Genomic_DNA"/>
</dbReference>
<dbReference type="GO" id="GO:0005886">
    <property type="term" value="C:plasma membrane"/>
    <property type="evidence" value="ECO:0007669"/>
    <property type="project" value="UniProtKB-SubCell"/>
</dbReference>
<comment type="pathway">
    <text evidence="3">Phospholipid metabolism; CDP-diacylglycerol biosynthesis; CDP-diacylglycerol from sn-glycerol 3-phosphate: step 3/3.</text>
</comment>
<comment type="similarity">
    <text evidence="5">Belongs to the CDS family.</text>
</comment>
<evidence type="ECO:0000256" key="8">
    <source>
        <dbReference type="ARBA" id="ARBA00022475"/>
    </source>
</evidence>
<dbReference type="AlphaFoldDB" id="A0A967C1X6"/>
<feature type="transmembrane region" description="Helical" evidence="24">
    <location>
        <begin position="239"/>
        <end position="256"/>
    </location>
</feature>
<keyword evidence="26" id="KW-1185">Reference proteome</keyword>
<evidence type="ECO:0000256" key="24">
    <source>
        <dbReference type="SAM" id="Phobius"/>
    </source>
</evidence>
<evidence type="ECO:0000256" key="6">
    <source>
        <dbReference type="ARBA" id="ARBA00012487"/>
    </source>
</evidence>
<keyword evidence="10" id="KW-0808">Transferase</keyword>
<accession>A0A967C1X6</accession>
<keyword evidence="17" id="KW-1208">Phospholipid metabolism</keyword>
<dbReference type="EC" id="2.7.7.41" evidence="6"/>
<reference evidence="25" key="1">
    <citation type="submission" date="2020-03" db="EMBL/GenBank/DDBJ databases">
        <title>Genome of Pelagibius litoralis DSM 21314T.</title>
        <authorList>
            <person name="Wang G."/>
        </authorList>
    </citation>
    <scope>NUCLEOTIDE SEQUENCE</scope>
    <source>
        <strain evidence="25">DSM 21314</strain>
    </source>
</reference>
<evidence type="ECO:0000256" key="15">
    <source>
        <dbReference type="ARBA" id="ARBA00023136"/>
    </source>
</evidence>
<evidence type="ECO:0000256" key="16">
    <source>
        <dbReference type="ARBA" id="ARBA00023209"/>
    </source>
</evidence>
<evidence type="ECO:0000256" key="11">
    <source>
        <dbReference type="ARBA" id="ARBA00022692"/>
    </source>
</evidence>
<feature type="transmembrane region" description="Helical" evidence="24">
    <location>
        <begin position="192"/>
        <end position="209"/>
    </location>
</feature>
<proteinExistence type="inferred from homology"/>
<feature type="transmembrane region" description="Helical" evidence="24">
    <location>
        <begin position="167"/>
        <end position="185"/>
    </location>
</feature>
<keyword evidence="9" id="KW-0444">Lipid biosynthesis</keyword>
<keyword evidence="12 25" id="KW-0548">Nucleotidyltransferase</keyword>
<comment type="pathway">
    <text evidence="4">Lipid metabolism.</text>
</comment>
<feature type="transmembrane region" description="Helical" evidence="24">
    <location>
        <begin position="51"/>
        <end position="71"/>
    </location>
</feature>
<evidence type="ECO:0000256" key="5">
    <source>
        <dbReference type="ARBA" id="ARBA00010185"/>
    </source>
</evidence>
<dbReference type="PANTHER" id="PTHR46382">
    <property type="entry name" value="PHOSPHATIDATE CYTIDYLYLTRANSFERASE"/>
    <property type="match status" value="1"/>
</dbReference>
<dbReference type="PANTHER" id="PTHR46382:SF1">
    <property type="entry name" value="PHOSPHATIDATE CYTIDYLYLTRANSFERASE"/>
    <property type="match status" value="1"/>
</dbReference>
<dbReference type="RefSeq" id="WP_167220684.1">
    <property type="nucleotide sequence ID" value="NZ_JAAQPH010000001.1"/>
</dbReference>